<dbReference type="EMBL" id="VZRA01000001">
    <property type="protein sequence ID" value="KAB0671467.1"/>
    <property type="molecule type" value="Genomic_DNA"/>
</dbReference>
<dbReference type="PANTHER" id="PTHR35038:SF8">
    <property type="entry name" value="C-TYPE POLYHEME CYTOCHROME OMCC"/>
    <property type="match status" value="1"/>
</dbReference>
<organism evidence="3 4">
    <name type="scientific">Oryzomonas sagensis</name>
    <dbReference type="NCBI Taxonomy" id="2603857"/>
    <lineage>
        <taxon>Bacteria</taxon>
        <taxon>Pseudomonadati</taxon>
        <taxon>Thermodesulfobacteriota</taxon>
        <taxon>Desulfuromonadia</taxon>
        <taxon>Geobacterales</taxon>
        <taxon>Geobacteraceae</taxon>
        <taxon>Oryzomonas</taxon>
    </lineage>
</organism>
<evidence type="ECO:0000256" key="1">
    <source>
        <dbReference type="ARBA" id="ARBA00022729"/>
    </source>
</evidence>
<dbReference type="SUPFAM" id="SSF49299">
    <property type="entry name" value="PKD domain"/>
    <property type="match status" value="1"/>
</dbReference>
<keyword evidence="4" id="KW-1185">Reference proteome</keyword>
<evidence type="ECO:0000313" key="3">
    <source>
        <dbReference type="EMBL" id="KAB0671467.1"/>
    </source>
</evidence>
<dbReference type="SUPFAM" id="SSF48695">
    <property type="entry name" value="Multiheme cytochromes"/>
    <property type="match status" value="6"/>
</dbReference>
<dbReference type="RefSeq" id="WP_151154925.1">
    <property type="nucleotide sequence ID" value="NZ_VZRA01000001.1"/>
</dbReference>
<dbReference type="InterPro" id="IPR013783">
    <property type="entry name" value="Ig-like_fold"/>
</dbReference>
<proteinExistence type="predicted"/>
<dbReference type="Gene3D" id="1.10.1130.10">
    <property type="entry name" value="Flavocytochrome C3, Chain A"/>
    <property type="match status" value="2"/>
</dbReference>
<feature type="chain" id="PRO_5046738828" evidence="2">
    <location>
        <begin position="22"/>
        <end position="1807"/>
    </location>
</feature>
<protein>
    <submittedName>
        <fullName evidence="3">Uncharacterized protein</fullName>
    </submittedName>
</protein>
<dbReference type="Proteomes" id="UP000798046">
    <property type="component" value="Unassembled WGS sequence"/>
</dbReference>
<dbReference type="InterPro" id="IPR035986">
    <property type="entry name" value="PKD_dom_sf"/>
</dbReference>
<dbReference type="Gene3D" id="2.60.40.10">
    <property type="entry name" value="Immunoglobulins"/>
    <property type="match status" value="1"/>
</dbReference>
<dbReference type="PANTHER" id="PTHR35038">
    <property type="entry name" value="DISSIMILATORY SULFITE REDUCTASE SIRA"/>
    <property type="match status" value="1"/>
</dbReference>
<accession>A0ABQ6TR87</accession>
<dbReference type="InterPro" id="IPR036280">
    <property type="entry name" value="Multihaem_cyt_sf"/>
</dbReference>
<evidence type="ECO:0000313" key="4">
    <source>
        <dbReference type="Proteomes" id="UP000798046"/>
    </source>
</evidence>
<reference evidence="3 4" key="1">
    <citation type="journal article" date="2020" name="Microorganisms">
        <title>Description of Three Novel Members in the Family Geobacteraceae, Oryzomonas japonicum gen. nov., sp. nov., Oryzomonas sagensis sp. nov., and Oryzomonas ruber sp. nov.</title>
        <authorList>
            <person name="Xu Z."/>
            <person name="Masuda Y."/>
            <person name="Hayakawa C."/>
            <person name="Ushijima N."/>
            <person name="Kawano K."/>
            <person name="Shiratori Y."/>
            <person name="Senoo K."/>
            <person name="Itoh H."/>
        </authorList>
    </citation>
    <scope>NUCLEOTIDE SEQUENCE [LARGE SCALE GENOMIC DNA]</scope>
    <source>
        <strain evidence="3 4">Red100</strain>
    </source>
</reference>
<name>A0ABQ6TR87_9BACT</name>
<feature type="signal peptide" evidence="2">
    <location>
        <begin position="1"/>
        <end position="21"/>
    </location>
</feature>
<comment type="caution">
    <text evidence="3">The sequence shown here is derived from an EMBL/GenBank/DDBJ whole genome shotgun (WGS) entry which is preliminary data.</text>
</comment>
<sequence length="1807" mass="187114">MRKISFILCTLLLLLPALASAYTLQVKVSGGKTGVNTVTANGLTTAGSGTYYTYPANNSATVATSVLGTVASATLDGAAFTLGNKLPAQIGGTHYLAVTFAAAASYTVTASQSTGGTIFIQQTAPSLSSNLSTALTGIGGSATVVISVYPGSTSIVTGIKVNGNAATNTMTGGVTPGAVGKVTLTAAELQSSPTITATYSASYKTSAILSAPTTAAQGATVKLDGRASSTNDTAITGYAFSVTGPAAVTVTQASAATPTATFTVPAVAGTYTANLTVTTTNGSKVAAPVTITVLSSANTVNNYCSACHNGRNPDAMAGFNASSLASVYSCNNCHQVDTSSHPGMYPSNFNTSKHWTNAYNNVSTAHGQHTCATQCHFNPAGDPNLVTANFSNPQYKDATGCQVCHSGNLQGTNVNPIGVWTAASVPTSGGTFNTMTGATVRHPGKVANGVVSTFNTCLYCHVNDGKHGTPSVDFFSSPHWNNSFEYGPEFTGASAIAPYGGTATEGQINPNESWTTSEAPDGLTTCAYRCHFKPNLNPLASYTTNMRKKDTQAVNRPGKDACVACHDPHNPTTNSANTCEECHTGGKHGPTTVAFHKSSHFTNTFETLECTSCHNPHSTIAKFFTYSGAAPVAGAADQALVKKGTDCQTCHAAGSGYGIYDATGAMKVPHSYGNQYSKLGTAAKNVGSTTTGWYTGSRYVFYNSSSQYVTTYNSCSNCHSHDNTRNAEYAESTHADPGFGRWAAKNYFKYRGFSSASIKPSNSYTDGCVRCHTTTGFVKFVSYTSSVLGISKYNDLRAWGYQEAGYTVAATSAATNNTNVSGEVITCRACHYDAPGSVSGEKNVAMPENAATVRAVGAYPAFYNFSTKNTGKWFNGVQGATGTPVMYSDLKLSNVCVSCHAGRSNATNGEAMINALAATFSGFTSTGFTGSALTGHGVYQSAIVDQKVGYRYTADGRTYTEAANNHSNIGVTNPGNTGTANGPCVGCHMAEGHSLEITSFTACAACHSSDFGQANLDQAKAELASSLKVLGGLMTSTNNFTGFKMLSSATSTSTLTGQAYSLQKTAANRTTATTIARGYVWTGNQALFARVYGAFFNLQLLNGQSADAASYIHNPSYVKQLVFDSIELVKYGSLKAGTASYANISSAVSGSGVAAADASAAKAYIIGGDGNRAGSATADCTACHNSTVDPYSGNVIATQYAASGHFQNGHGPDCATCHTPVNGLAHPYASMSTPSLAKGYSATGAGAACIACHTGAYSKLFDGVAHFTNATTATFHNVSAAYVGYVGKGINVCAQCHFKFDPHGIGATTTQTFQTNADVLAAWADSDHGNRSGAAWVPGASHDWRNSGSAANFQTTIPASDCVRCHTAAGFAQFADSKYVTVATVGANDGQKFNSPLACSACHTADVSGSTTTALRTVAVSPLAFTNRSSYGKSVGVQTFYNISTVDKATALTVKARITAKFPDVGQSNICISCHSGRVSGGALVTAKTNGLSMGNSSFQNSHYMAAAGLMYAKAGFINFTSTSAAAGTSTYGKTLIPDAISTPDGLAGGLTSTHRNLGTKAMIGDSHNPTFFVAGNLDSNGPCVTCHMQGFTNAGTPRNSAKGHSLQIDQATITQVCNQCHTSEGGNDITTIDNFNTHFIEPQSEVFQAALTLAKNQLLSKYGISYNPASYPYFYDTANSNKAVTDWTRSGALTAAQALKLEGAAFNINLLSRDPAAYVHARSYARRLLYDSIDFLDDGVMNQSAGATALASGQLNADGVTLTFGKGAAAYTDGTLTTLSSGTTEAMVYLLGWSRTSGAWNTFERP</sequence>
<keyword evidence="1 2" id="KW-0732">Signal</keyword>
<gene>
    <name evidence="3" type="ORF">F6V30_02490</name>
</gene>
<evidence type="ECO:0000256" key="2">
    <source>
        <dbReference type="SAM" id="SignalP"/>
    </source>
</evidence>
<dbReference type="InterPro" id="IPR051829">
    <property type="entry name" value="Multiheme_Cytochr_ET"/>
</dbReference>
<dbReference type="Gene3D" id="3.90.10.10">
    <property type="entry name" value="Cytochrome C3"/>
    <property type="match status" value="1"/>
</dbReference>